<dbReference type="GO" id="GO:0003723">
    <property type="term" value="F:RNA binding"/>
    <property type="evidence" value="ECO:0007669"/>
    <property type="project" value="InterPro"/>
</dbReference>
<comment type="catalytic activity">
    <reaction evidence="1">
        <text>a uridine in mRNA = a pseudouridine in mRNA</text>
        <dbReference type="Rhea" id="RHEA:56644"/>
        <dbReference type="Rhea" id="RHEA-COMP:14658"/>
        <dbReference type="Rhea" id="RHEA-COMP:14659"/>
        <dbReference type="ChEBI" id="CHEBI:65314"/>
        <dbReference type="ChEBI" id="CHEBI:65315"/>
    </reaction>
</comment>
<proteinExistence type="inferred from homology"/>
<dbReference type="Proteomes" id="UP000803884">
    <property type="component" value="Unassembled WGS sequence"/>
</dbReference>
<protein>
    <recommendedName>
        <fullName evidence="3">tRNA pseudouridine(55) synthase</fullName>
        <ecNumber evidence="3">5.4.99.25</ecNumber>
    </recommendedName>
</protein>
<dbReference type="GO" id="GO:0006400">
    <property type="term" value="P:tRNA modification"/>
    <property type="evidence" value="ECO:0007669"/>
    <property type="project" value="TreeGrafter"/>
</dbReference>
<keyword evidence="5" id="KW-0413">Isomerase</keyword>
<dbReference type="RefSeq" id="XP_069233072.1">
    <property type="nucleotide sequence ID" value="XM_069369747.1"/>
</dbReference>
<dbReference type="InterPro" id="IPR020103">
    <property type="entry name" value="PsdUridine_synth_cat_dom_sf"/>
</dbReference>
<dbReference type="GO" id="GO:0160148">
    <property type="term" value="F:tRNA pseudouridine(55) synthase activity"/>
    <property type="evidence" value="ECO:0007669"/>
    <property type="project" value="UniProtKB-EC"/>
</dbReference>
<keyword evidence="4" id="KW-0819">tRNA processing</keyword>
<feature type="compositionally biased region" description="Basic and acidic residues" evidence="6">
    <location>
        <begin position="402"/>
        <end position="413"/>
    </location>
</feature>
<evidence type="ECO:0000256" key="2">
    <source>
        <dbReference type="ARBA" id="ARBA00008999"/>
    </source>
</evidence>
<reference evidence="9 10" key="1">
    <citation type="journal article" date="2020" name="Microbiol. Resour. Announc.">
        <title>Draft Genome Sequence of a Cladosporium Species Isolated from the Mesophotic Ascidian Didemnum maculosum.</title>
        <authorList>
            <person name="Gioti A."/>
            <person name="Siaperas R."/>
            <person name="Nikolaivits E."/>
            <person name="Le Goff G."/>
            <person name="Ouazzani J."/>
            <person name="Kotoulas G."/>
            <person name="Topakas E."/>
        </authorList>
    </citation>
    <scope>NUCLEOTIDE SEQUENCE [LARGE SCALE GENOMIC DNA]</scope>
    <source>
        <strain evidence="9 10">TM138-S3</strain>
    </source>
</reference>
<evidence type="ECO:0000313" key="10">
    <source>
        <dbReference type="Proteomes" id="UP000803884"/>
    </source>
</evidence>
<dbReference type="GO" id="GO:1990481">
    <property type="term" value="P:mRNA pseudouridine synthesis"/>
    <property type="evidence" value="ECO:0007669"/>
    <property type="project" value="TreeGrafter"/>
</dbReference>
<comment type="similarity">
    <text evidence="2">Belongs to the pseudouridine synthase TruB family.</text>
</comment>
<dbReference type="PANTHER" id="PTHR13767:SF2">
    <property type="entry name" value="PSEUDOURIDYLATE SYNTHASE TRUB1"/>
    <property type="match status" value="1"/>
</dbReference>
<feature type="domain" description="Pseudouridine synthase II N-terminal" evidence="7">
    <location>
        <begin position="85"/>
        <end position="216"/>
    </location>
</feature>
<dbReference type="AlphaFoldDB" id="A0AB34L0T5"/>
<dbReference type="Gene3D" id="3.30.2350.10">
    <property type="entry name" value="Pseudouridine synthase"/>
    <property type="match status" value="1"/>
</dbReference>
<feature type="compositionally biased region" description="Basic and acidic residues" evidence="6">
    <location>
        <begin position="264"/>
        <end position="273"/>
    </location>
</feature>
<evidence type="ECO:0000256" key="5">
    <source>
        <dbReference type="ARBA" id="ARBA00023235"/>
    </source>
</evidence>
<dbReference type="Pfam" id="PF16198">
    <property type="entry name" value="TruB_C_2"/>
    <property type="match status" value="1"/>
</dbReference>
<dbReference type="HAMAP" id="MF_01080">
    <property type="entry name" value="TruB_bact"/>
    <property type="match status" value="1"/>
</dbReference>
<evidence type="ECO:0000256" key="4">
    <source>
        <dbReference type="ARBA" id="ARBA00022694"/>
    </source>
</evidence>
<dbReference type="SUPFAM" id="SSF55120">
    <property type="entry name" value="Pseudouridine synthase"/>
    <property type="match status" value="1"/>
</dbReference>
<feature type="region of interest" description="Disordered" evidence="6">
    <location>
        <begin position="396"/>
        <end position="431"/>
    </location>
</feature>
<evidence type="ECO:0000256" key="6">
    <source>
        <dbReference type="SAM" id="MobiDB-lite"/>
    </source>
</evidence>
<keyword evidence="10" id="KW-1185">Reference proteome</keyword>
<evidence type="ECO:0000256" key="3">
    <source>
        <dbReference type="ARBA" id="ARBA00012787"/>
    </source>
</evidence>
<comment type="caution">
    <text evidence="9">The sequence shown here is derived from an EMBL/GenBank/DDBJ whole genome shotgun (WGS) entry which is preliminary data.</text>
</comment>
<dbReference type="GeneID" id="96002585"/>
<evidence type="ECO:0000313" key="9">
    <source>
        <dbReference type="EMBL" id="KAL1589967.1"/>
    </source>
</evidence>
<dbReference type="Pfam" id="PF01509">
    <property type="entry name" value="TruB_N"/>
    <property type="match status" value="1"/>
</dbReference>
<feature type="domain" description="tRNA pseudouridylate synthase B C-terminal" evidence="8">
    <location>
        <begin position="340"/>
        <end position="389"/>
    </location>
</feature>
<dbReference type="InterPro" id="IPR032819">
    <property type="entry name" value="TruB_C"/>
</dbReference>
<feature type="region of interest" description="Disordered" evidence="6">
    <location>
        <begin position="242"/>
        <end position="323"/>
    </location>
</feature>
<dbReference type="PANTHER" id="PTHR13767">
    <property type="entry name" value="TRNA-PSEUDOURIDINE SYNTHASE"/>
    <property type="match status" value="1"/>
</dbReference>
<name>A0AB34L0T5_9PEZI</name>
<evidence type="ECO:0000259" key="8">
    <source>
        <dbReference type="Pfam" id="PF16198"/>
    </source>
</evidence>
<organism evidence="9 10">
    <name type="scientific">Cladosporium halotolerans</name>
    <dbReference type="NCBI Taxonomy" id="1052096"/>
    <lineage>
        <taxon>Eukaryota</taxon>
        <taxon>Fungi</taxon>
        <taxon>Dikarya</taxon>
        <taxon>Ascomycota</taxon>
        <taxon>Pezizomycotina</taxon>
        <taxon>Dothideomycetes</taxon>
        <taxon>Dothideomycetidae</taxon>
        <taxon>Cladosporiales</taxon>
        <taxon>Cladosporiaceae</taxon>
        <taxon>Cladosporium</taxon>
    </lineage>
</organism>
<dbReference type="InterPro" id="IPR002501">
    <property type="entry name" value="PsdUridine_synth_N"/>
</dbReference>
<dbReference type="EMBL" id="JAAQHG020000003">
    <property type="protein sequence ID" value="KAL1589967.1"/>
    <property type="molecule type" value="Genomic_DNA"/>
</dbReference>
<sequence>MGGRQILWRSIFQASKNAMASKSPEGCFGIHKPAGISSAQVIRDVQEHFNPSKLFKPWIENETARIERESHNQRAKRSRRKRGVVQLKMGHGGTLDPAATGVLILGIGSGTKSLANFLGCTKSYEVVVLFGKATDTYDTEGKVVARKDYEHVTKGKVEEALAQFRGSIMQKPPIYSALKVNGKKMYEYAREGKELPMEIESRPVEVEALEMTEWMEGGTHEFHWPEEEAEQVTKKALDRMLNLDGDKTPEPEAATAGEGQHSAVGEKRKRQDETVGGAVEPEGVPTPKRTKSEGELEAAGALPEGTSTEEAVPTAPKSRDPCPAPACRLRMTVTSGFYVRSLCHDLGPAVGSLATMANLVRTRQGEFELGKNVFNYQDLEKGEDHWAPQIQQMLDSWVPKPASERPVQREGGYKRQQPPRRRRNSSSEPED</sequence>
<accession>A0AB34L0T5</accession>
<dbReference type="EC" id="5.4.99.25" evidence="3"/>
<evidence type="ECO:0000256" key="1">
    <source>
        <dbReference type="ARBA" id="ARBA00001166"/>
    </source>
</evidence>
<dbReference type="InterPro" id="IPR014780">
    <property type="entry name" value="tRNA_psdUridine_synth_TruB"/>
</dbReference>
<evidence type="ECO:0000259" key="7">
    <source>
        <dbReference type="Pfam" id="PF01509"/>
    </source>
</evidence>
<gene>
    <name evidence="9" type="ORF">WHR41_01141</name>
</gene>
<dbReference type="GO" id="GO:0005634">
    <property type="term" value="C:nucleus"/>
    <property type="evidence" value="ECO:0007669"/>
    <property type="project" value="TreeGrafter"/>
</dbReference>